<dbReference type="EMBL" id="BEGY01000020">
    <property type="protein sequence ID" value="GAX76838.1"/>
    <property type="molecule type" value="Genomic_DNA"/>
</dbReference>
<evidence type="ECO:0000313" key="2">
    <source>
        <dbReference type="EMBL" id="GAX76838.1"/>
    </source>
</evidence>
<reference evidence="2 3" key="1">
    <citation type="submission" date="2017-08" db="EMBL/GenBank/DDBJ databases">
        <title>Acidophilic green algal genome provides insights into adaptation to an acidic environment.</title>
        <authorList>
            <person name="Hirooka S."/>
            <person name="Hirose Y."/>
            <person name="Kanesaki Y."/>
            <person name="Higuchi S."/>
            <person name="Fujiwara T."/>
            <person name="Onuma R."/>
            <person name="Era A."/>
            <person name="Ohbayashi R."/>
            <person name="Uzuka A."/>
            <person name="Nozaki H."/>
            <person name="Yoshikawa H."/>
            <person name="Miyagishima S.Y."/>
        </authorList>
    </citation>
    <scope>NUCLEOTIDE SEQUENCE [LARGE SCALE GENOMIC DNA]</scope>
    <source>
        <strain evidence="2 3">NIES-2499</strain>
    </source>
</reference>
<comment type="caution">
    <text evidence="2">The sequence shown here is derived from an EMBL/GenBank/DDBJ whole genome shotgun (WGS) entry which is preliminary data.</text>
</comment>
<feature type="signal peptide" evidence="1">
    <location>
        <begin position="1"/>
        <end position="24"/>
    </location>
</feature>
<accession>A0A250X185</accession>
<evidence type="ECO:0000256" key="1">
    <source>
        <dbReference type="SAM" id="SignalP"/>
    </source>
</evidence>
<sequence length="176" mass="18831">MLTAWSIGMLWLIMVMYNVPHSVGSAFTGGSAPLDLKSLNYTQLDLLAARLGLGAAIAGAVSSDLATAASASTPFTTHINRAFSRGQFFINIYGFEQTLYGGAELSLLNKNYPQVAAKYVKLWNQLKQALASGQMDNAVQNSLNKVSVMTNLVEEASRALSTSDNSGMSSSDYYGK</sequence>
<proteinExistence type="predicted"/>
<organism evidence="2 3">
    <name type="scientific">Chlamydomonas eustigma</name>
    <dbReference type="NCBI Taxonomy" id="1157962"/>
    <lineage>
        <taxon>Eukaryota</taxon>
        <taxon>Viridiplantae</taxon>
        <taxon>Chlorophyta</taxon>
        <taxon>core chlorophytes</taxon>
        <taxon>Chlorophyceae</taxon>
        <taxon>CS clade</taxon>
        <taxon>Chlamydomonadales</taxon>
        <taxon>Chlamydomonadaceae</taxon>
        <taxon>Chlamydomonas</taxon>
    </lineage>
</organism>
<protein>
    <submittedName>
        <fullName evidence="2">Uncharacterized protein</fullName>
    </submittedName>
</protein>
<name>A0A250X185_9CHLO</name>
<dbReference type="Proteomes" id="UP000232323">
    <property type="component" value="Unassembled WGS sequence"/>
</dbReference>
<dbReference type="AlphaFoldDB" id="A0A250X185"/>
<evidence type="ECO:0000313" key="3">
    <source>
        <dbReference type="Proteomes" id="UP000232323"/>
    </source>
</evidence>
<keyword evidence="1" id="KW-0732">Signal</keyword>
<feature type="chain" id="PRO_5012738682" evidence="1">
    <location>
        <begin position="25"/>
        <end position="176"/>
    </location>
</feature>
<keyword evidence="3" id="KW-1185">Reference proteome</keyword>
<gene>
    <name evidence="2" type="ORF">CEUSTIGMA_g4284.t1</name>
</gene>